<evidence type="ECO:0000313" key="9">
    <source>
        <dbReference type="Proteomes" id="UP000184188"/>
    </source>
</evidence>
<dbReference type="Pfam" id="PF07690">
    <property type="entry name" value="MFS_1"/>
    <property type="match status" value="1"/>
</dbReference>
<dbReference type="RefSeq" id="XP_022583572.1">
    <property type="nucleotide sequence ID" value="XM_022725559.1"/>
</dbReference>
<evidence type="ECO:0000256" key="3">
    <source>
        <dbReference type="ARBA" id="ARBA00022989"/>
    </source>
</evidence>
<comment type="subcellular location">
    <subcellularLocation>
        <location evidence="1">Membrane</location>
        <topology evidence="1">Multi-pass membrane protein</topology>
    </subcellularLocation>
</comment>
<dbReference type="CDD" id="cd17323">
    <property type="entry name" value="MFS_Tpo1_MDR_like"/>
    <property type="match status" value="1"/>
</dbReference>
<evidence type="ECO:0000256" key="2">
    <source>
        <dbReference type="ARBA" id="ARBA00022692"/>
    </source>
</evidence>
<evidence type="ECO:0000256" key="1">
    <source>
        <dbReference type="ARBA" id="ARBA00004141"/>
    </source>
</evidence>
<organism evidence="8 9">
    <name type="scientific">Penicilliopsis zonata CBS 506.65</name>
    <dbReference type="NCBI Taxonomy" id="1073090"/>
    <lineage>
        <taxon>Eukaryota</taxon>
        <taxon>Fungi</taxon>
        <taxon>Dikarya</taxon>
        <taxon>Ascomycota</taxon>
        <taxon>Pezizomycotina</taxon>
        <taxon>Eurotiomycetes</taxon>
        <taxon>Eurotiomycetidae</taxon>
        <taxon>Eurotiales</taxon>
        <taxon>Aspergillaceae</taxon>
        <taxon>Penicilliopsis</taxon>
    </lineage>
</organism>
<feature type="transmembrane region" description="Helical" evidence="6">
    <location>
        <begin position="320"/>
        <end position="339"/>
    </location>
</feature>
<dbReference type="InterPro" id="IPR036259">
    <property type="entry name" value="MFS_trans_sf"/>
</dbReference>
<keyword evidence="4 6" id="KW-0472">Membrane</keyword>
<dbReference type="VEuPathDB" id="FungiDB:ASPZODRAFT_150016"/>
<dbReference type="PANTHER" id="PTHR23502">
    <property type="entry name" value="MAJOR FACILITATOR SUPERFAMILY"/>
    <property type="match status" value="1"/>
</dbReference>
<dbReference type="Gene3D" id="1.20.1250.20">
    <property type="entry name" value="MFS general substrate transporter like domains"/>
    <property type="match status" value="1"/>
</dbReference>
<feature type="transmembrane region" description="Helical" evidence="6">
    <location>
        <begin position="512"/>
        <end position="533"/>
    </location>
</feature>
<feature type="transmembrane region" description="Helical" evidence="6">
    <location>
        <begin position="184"/>
        <end position="205"/>
    </location>
</feature>
<feature type="transmembrane region" description="Helical" evidence="6">
    <location>
        <begin position="212"/>
        <end position="235"/>
    </location>
</feature>
<dbReference type="GeneID" id="34612024"/>
<gene>
    <name evidence="8" type="ORF">ASPZODRAFT_150016</name>
</gene>
<evidence type="ECO:0000256" key="6">
    <source>
        <dbReference type="SAM" id="Phobius"/>
    </source>
</evidence>
<sequence>MQSYLQYRRIQQSVRRQVEPINSTRNGEIPASGSTFPPPPPPPSSPSSPSAILPGVRPSDDGQLLIVGWEDENDPLNPRNYGLARRLAATLIVTAMAFVVTAASSISSAVVPQTDAAYHVSDVVGSLTTGIYLLGFATGSLVSGPLSEILGRNAVYSGSLVIFMLFVMASGLAPNIGAQLACRFLAGVFGCPPLTCAGGTVADLWSPLEKTFAFPLYSIVSFGGPVLAPVIASYMGGKVLSWRWTDWIILIMSGLILALILLFQPETYSPLLLRWKAKHLRTVTGDSRYHSPMDMQHADLLPRIWGALDRQFRLTVHEPIILLIALYMTVIYIVLFTFFDGYTFIFTDVHHLSQGLTNVVWVAMYLGILLGGTLIPLIYKWTKAEFLAVRATTGEGDPAATEQPGSHVFDHVHTRPENRLWFAMFGAPCIPIALFWMGWTDWANVSIWSPIIASAFFGFGTVMVFISSYMYVIDTYDIYAASALGFMTVSRYSVAGGMTVAGVPFYTNLGVHHTLTILACISAVMTPLPYVFYRYGEVIRGLSKFARKEKQLAA</sequence>
<reference evidence="9" key="1">
    <citation type="journal article" date="2017" name="Genome Biol.">
        <title>Comparative genomics reveals high biological diversity and specific adaptations in the industrially and medically important fungal genus Aspergillus.</title>
        <authorList>
            <person name="de Vries R.P."/>
            <person name="Riley R."/>
            <person name="Wiebenga A."/>
            <person name="Aguilar-Osorio G."/>
            <person name="Amillis S."/>
            <person name="Uchima C.A."/>
            <person name="Anderluh G."/>
            <person name="Asadollahi M."/>
            <person name="Askin M."/>
            <person name="Barry K."/>
            <person name="Battaglia E."/>
            <person name="Bayram O."/>
            <person name="Benocci T."/>
            <person name="Braus-Stromeyer S.A."/>
            <person name="Caldana C."/>
            <person name="Canovas D."/>
            <person name="Cerqueira G.C."/>
            <person name="Chen F."/>
            <person name="Chen W."/>
            <person name="Choi C."/>
            <person name="Clum A."/>
            <person name="Dos Santos R.A."/>
            <person name="Damasio A.R."/>
            <person name="Diallinas G."/>
            <person name="Emri T."/>
            <person name="Fekete E."/>
            <person name="Flipphi M."/>
            <person name="Freyberg S."/>
            <person name="Gallo A."/>
            <person name="Gournas C."/>
            <person name="Habgood R."/>
            <person name="Hainaut M."/>
            <person name="Harispe M.L."/>
            <person name="Henrissat B."/>
            <person name="Hilden K.S."/>
            <person name="Hope R."/>
            <person name="Hossain A."/>
            <person name="Karabika E."/>
            <person name="Karaffa L."/>
            <person name="Karanyi Z."/>
            <person name="Krasevec N."/>
            <person name="Kuo A."/>
            <person name="Kusch H."/>
            <person name="LaButti K."/>
            <person name="Lagendijk E.L."/>
            <person name="Lapidus A."/>
            <person name="Levasseur A."/>
            <person name="Lindquist E."/>
            <person name="Lipzen A."/>
            <person name="Logrieco A.F."/>
            <person name="MacCabe A."/>
            <person name="Maekelae M.R."/>
            <person name="Malavazi I."/>
            <person name="Melin P."/>
            <person name="Meyer V."/>
            <person name="Mielnichuk N."/>
            <person name="Miskei M."/>
            <person name="Molnar A.P."/>
            <person name="Mule G."/>
            <person name="Ngan C.Y."/>
            <person name="Orejas M."/>
            <person name="Orosz E."/>
            <person name="Ouedraogo J.P."/>
            <person name="Overkamp K.M."/>
            <person name="Park H.-S."/>
            <person name="Perrone G."/>
            <person name="Piumi F."/>
            <person name="Punt P.J."/>
            <person name="Ram A.F."/>
            <person name="Ramon A."/>
            <person name="Rauscher S."/>
            <person name="Record E."/>
            <person name="Riano-Pachon D.M."/>
            <person name="Robert V."/>
            <person name="Roehrig J."/>
            <person name="Ruller R."/>
            <person name="Salamov A."/>
            <person name="Salih N.S."/>
            <person name="Samson R.A."/>
            <person name="Sandor E."/>
            <person name="Sanguinetti M."/>
            <person name="Schuetze T."/>
            <person name="Sepcic K."/>
            <person name="Shelest E."/>
            <person name="Sherlock G."/>
            <person name="Sophianopoulou V."/>
            <person name="Squina F.M."/>
            <person name="Sun H."/>
            <person name="Susca A."/>
            <person name="Todd R.B."/>
            <person name="Tsang A."/>
            <person name="Unkles S.E."/>
            <person name="van de Wiele N."/>
            <person name="van Rossen-Uffink D."/>
            <person name="Oliveira J.V."/>
            <person name="Vesth T.C."/>
            <person name="Visser J."/>
            <person name="Yu J.-H."/>
            <person name="Zhou M."/>
            <person name="Andersen M.R."/>
            <person name="Archer D.B."/>
            <person name="Baker S.E."/>
            <person name="Benoit I."/>
            <person name="Brakhage A.A."/>
            <person name="Braus G.H."/>
            <person name="Fischer R."/>
            <person name="Frisvad J.C."/>
            <person name="Goldman G.H."/>
            <person name="Houbraken J."/>
            <person name="Oakley B."/>
            <person name="Pocsi I."/>
            <person name="Scazzocchio C."/>
            <person name="Seiboth B."/>
            <person name="vanKuyk P.A."/>
            <person name="Wortman J."/>
            <person name="Dyer P.S."/>
            <person name="Grigoriev I.V."/>
        </authorList>
    </citation>
    <scope>NUCLEOTIDE SEQUENCE [LARGE SCALE GENOMIC DNA]</scope>
    <source>
        <strain evidence="9">CBS 506.65</strain>
    </source>
</reference>
<dbReference type="STRING" id="1073090.A0A1L9SP84"/>
<evidence type="ECO:0000313" key="8">
    <source>
        <dbReference type="EMBL" id="OJJ49062.1"/>
    </source>
</evidence>
<dbReference type="Proteomes" id="UP000184188">
    <property type="component" value="Unassembled WGS sequence"/>
</dbReference>
<dbReference type="AlphaFoldDB" id="A0A1L9SP84"/>
<dbReference type="PROSITE" id="PS50850">
    <property type="entry name" value="MFS"/>
    <property type="match status" value="1"/>
</dbReference>
<feature type="transmembrane region" description="Helical" evidence="6">
    <location>
        <begin position="420"/>
        <end position="439"/>
    </location>
</feature>
<dbReference type="GO" id="GO:0022857">
    <property type="term" value="F:transmembrane transporter activity"/>
    <property type="evidence" value="ECO:0007669"/>
    <property type="project" value="InterPro"/>
</dbReference>
<dbReference type="SUPFAM" id="SSF103473">
    <property type="entry name" value="MFS general substrate transporter"/>
    <property type="match status" value="1"/>
</dbReference>
<feature type="transmembrane region" description="Helical" evidence="6">
    <location>
        <begin position="451"/>
        <end position="472"/>
    </location>
</feature>
<dbReference type="InterPro" id="IPR020846">
    <property type="entry name" value="MFS_dom"/>
</dbReference>
<accession>A0A1L9SP84</accession>
<evidence type="ECO:0000259" key="7">
    <source>
        <dbReference type="PROSITE" id="PS50850"/>
    </source>
</evidence>
<dbReference type="EMBL" id="KV878338">
    <property type="protein sequence ID" value="OJJ49062.1"/>
    <property type="molecule type" value="Genomic_DNA"/>
</dbReference>
<feature type="domain" description="Major facilitator superfamily (MFS) profile" evidence="7">
    <location>
        <begin position="89"/>
        <end position="537"/>
    </location>
</feature>
<feature type="transmembrane region" description="Helical" evidence="6">
    <location>
        <begin position="484"/>
        <end position="506"/>
    </location>
</feature>
<keyword evidence="9" id="KW-1185">Reference proteome</keyword>
<name>A0A1L9SP84_9EURO</name>
<dbReference type="InterPro" id="IPR011701">
    <property type="entry name" value="MFS"/>
</dbReference>
<protein>
    <recommendedName>
        <fullName evidence="7">Major facilitator superfamily (MFS) profile domain-containing protein</fullName>
    </recommendedName>
</protein>
<feature type="transmembrane region" description="Helical" evidence="6">
    <location>
        <begin position="123"/>
        <end position="142"/>
    </location>
</feature>
<feature type="region of interest" description="Disordered" evidence="5">
    <location>
        <begin position="16"/>
        <end position="51"/>
    </location>
</feature>
<feature type="transmembrane region" description="Helical" evidence="6">
    <location>
        <begin position="87"/>
        <end position="111"/>
    </location>
</feature>
<evidence type="ECO:0000256" key="4">
    <source>
        <dbReference type="ARBA" id="ARBA00023136"/>
    </source>
</evidence>
<dbReference type="PANTHER" id="PTHR23502:SF47">
    <property type="entry name" value="MAJOR FACILITATOR SUPERFAMILY (MFS) PROFILE DOMAIN-CONTAINING PROTEIN-RELATED"/>
    <property type="match status" value="1"/>
</dbReference>
<proteinExistence type="predicted"/>
<feature type="transmembrane region" description="Helical" evidence="6">
    <location>
        <begin position="154"/>
        <end position="172"/>
    </location>
</feature>
<feature type="compositionally biased region" description="Pro residues" evidence="5">
    <location>
        <begin position="36"/>
        <end position="46"/>
    </location>
</feature>
<feature type="compositionally biased region" description="Polar residues" evidence="5">
    <location>
        <begin position="16"/>
        <end position="26"/>
    </location>
</feature>
<dbReference type="GO" id="GO:0005886">
    <property type="term" value="C:plasma membrane"/>
    <property type="evidence" value="ECO:0007669"/>
    <property type="project" value="TreeGrafter"/>
</dbReference>
<keyword evidence="2 6" id="KW-0812">Transmembrane</keyword>
<evidence type="ECO:0000256" key="5">
    <source>
        <dbReference type="SAM" id="MobiDB-lite"/>
    </source>
</evidence>
<feature type="transmembrane region" description="Helical" evidence="6">
    <location>
        <begin position="247"/>
        <end position="264"/>
    </location>
</feature>
<keyword evidence="3 6" id="KW-1133">Transmembrane helix</keyword>
<dbReference type="OrthoDB" id="3936150at2759"/>
<feature type="transmembrane region" description="Helical" evidence="6">
    <location>
        <begin position="359"/>
        <end position="379"/>
    </location>
</feature>